<comment type="caution">
    <text evidence="1">The sequence shown here is derived from an EMBL/GenBank/DDBJ whole genome shotgun (WGS) entry which is preliminary data.</text>
</comment>
<evidence type="ECO:0000313" key="1">
    <source>
        <dbReference type="EMBL" id="GAA4026339.1"/>
    </source>
</evidence>
<keyword evidence="2" id="KW-1185">Reference proteome</keyword>
<proteinExistence type="predicted"/>
<evidence type="ECO:0000313" key="2">
    <source>
        <dbReference type="Proteomes" id="UP001500968"/>
    </source>
</evidence>
<sequence>MNKLKINLLGTGIEIKRILLPDEVIAHWKGIIGTKKTIIDALLDPFFYYKLRDKKYSSLEDLPAEKCSGILNDTKSQIELWFNRKKVSKLNTPELFNENVLFPLFNVERKPYSFTDTRGIYILQNEIGTIGTYELMVNSESLNLDDFTFEIDRFKNTTFIKNITYQNRDLVFVKKDTVISYQWGFEVG</sequence>
<name>A0ABP7TH82_9FLAO</name>
<dbReference type="Proteomes" id="UP001500968">
    <property type="component" value="Unassembled WGS sequence"/>
</dbReference>
<reference evidence="2" key="1">
    <citation type="journal article" date="2019" name="Int. J. Syst. Evol. Microbiol.">
        <title>The Global Catalogue of Microorganisms (GCM) 10K type strain sequencing project: providing services to taxonomists for standard genome sequencing and annotation.</title>
        <authorList>
            <consortium name="The Broad Institute Genomics Platform"/>
            <consortium name="The Broad Institute Genome Sequencing Center for Infectious Disease"/>
            <person name="Wu L."/>
            <person name="Ma J."/>
        </authorList>
    </citation>
    <scope>NUCLEOTIDE SEQUENCE [LARGE SCALE GENOMIC DNA]</scope>
    <source>
        <strain evidence="2">JCM 17064</strain>
    </source>
</reference>
<dbReference type="RefSeq" id="WP_324691810.1">
    <property type="nucleotide sequence ID" value="NZ_BAABCR010000008.1"/>
</dbReference>
<accession>A0ABP7TH82</accession>
<dbReference type="EMBL" id="BAABCR010000008">
    <property type="protein sequence ID" value="GAA4026339.1"/>
    <property type="molecule type" value="Genomic_DNA"/>
</dbReference>
<organism evidence="1 2">
    <name type="scientific">Flavobacterium cheonhonense</name>
    <dbReference type="NCBI Taxonomy" id="706185"/>
    <lineage>
        <taxon>Bacteria</taxon>
        <taxon>Pseudomonadati</taxon>
        <taxon>Bacteroidota</taxon>
        <taxon>Flavobacteriia</taxon>
        <taxon>Flavobacteriales</taxon>
        <taxon>Flavobacteriaceae</taxon>
        <taxon>Flavobacterium</taxon>
    </lineage>
</organism>
<protein>
    <submittedName>
        <fullName evidence="1">Uncharacterized protein</fullName>
    </submittedName>
</protein>
<gene>
    <name evidence="1" type="ORF">GCM10022386_07160</name>
</gene>